<dbReference type="InterPro" id="IPR052344">
    <property type="entry name" value="Transposase-related"/>
</dbReference>
<sequence>VKVPPKSRMGQAISYAYPLWPRMKAFLKDGNIKIDNNLAENAIRPLTLSRKNFLFCGNHEAAENTAVICSLLATCKAQEVNPREWLNDVIARLPYYQEKDSGKDIRELLPDVWKLKKSNENPIEV</sequence>
<organism evidence="3 4">
    <name type="scientific">Phocaeicola dorei</name>
    <dbReference type="NCBI Taxonomy" id="357276"/>
    <lineage>
        <taxon>Bacteria</taxon>
        <taxon>Pseudomonadati</taxon>
        <taxon>Bacteroidota</taxon>
        <taxon>Bacteroidia</taxon>
        <taxon>Bacteroidales</taxon>
        <taxon>Bacteroidaceae</taxon>
        <taxon>Phocaeicola</taxon>
    </lineage>
</organism>
<feature type="domain" description="Transposase IS66 C-terminal" evidence="2">
    <location>
        <begin position="70"/>
        <end position="110"/>
    </location>
</feature>
<comment type="caution">
    <text evidence="3">The sequence shown here is derived from an EMBL/GenBank/DDBJ whole genome shotgun (WGS) entry which is preliminary data.</text>
</comment>
<dbReference type="Proteomes" id="UP000481700">
    <property type="component" value="Unassembled WGS sequence"/>
</dbReference>
<gene>
    <name evidence="3" type="ORF">F2Z07_24900</name>
</gene>
<dbReference type="AlphaFoldDB" id="A0A6L3IJQ8"/>
<dbReference type="Pfam" id="PF13817">
    <property type="entry name" value="DDE_Tnp_IS66_C"/>
    <property type="match status" value="1"/>
</dbReference>
<dbReference type="PANTHER" id="PTHR33678:SF1">
    <property type="entry name" value="BLL1576 PROTEIN"/>
    <property type="match status" value="1"/>
</dbReference>
<dbReference type="PANTHER" id="PTHR33678">
    <property type="entry name" value="BLL1576 PROTEIN"/>
    <property type="match status" value="1"/>
</dbReference>
<evidence type="ECO:0000313" key="3">
    <source>
        <dbReference type="EMBL" id="KAA5308821.1"/>
    </source>
</evidence>
<dbReference type="InterPro" id="IPR004291">
    <property type="entry name" value="Transposase_IS66_central"/>
</dbReference>
<dbReference type="Pfam" id="PF03050">
    <property type="entry name" value="DDE_Tnp_IS66"/>
    <property type="match status" value="1"/>
</dbReference>
<evidence type="ECO:0000259" key="2">
    <source>
        <dbReference type="Pfam" id="PF13817"/>
    </source>
</evidence>
<protein>
    <submittedName>
        <fullName evidence="3">IS66 family transposase</fullName>
    </submittedName>
</protein>
<name>A0A6L3IJQ8_9BACT</name>
<dbReference type="EMBL" id="VVZV01000146">
    <property type="protein sequence ID" value="KAA5308821.1"/>
    <property type="molecule type" value="Genomic_DNA"/>
</dbReference>
<evidence type="ECO:0000313" key="4">
    <source>
        <dbReference type="Proteomes" id="UP000481700"/>
    </source>
</evidence>
<feature type="domain" description="Transposase IS66 central" evidence="1">
    <location>
        <begin position="2"/>
        <end position="63"/>
    </location>
</feature>
<accession>A0A6L3IJQ8</accession>
<feature type="non-terminal residue" evidence="3">
    <location>
        <position position="1"/>
    </location>
</feature>
<reference evidence="3 4" key="1">
    <citation type="journal article" date="2019" name="Nat. Med.">
        <title>A library of human gut bacterial isolates paired with longitudinal multiomics data enables mechanistic microbiome research.</title>
        <authorList>
            <person name="Poyet M."/>
            <person name="Groussin M."/>
            <person name="Gibbons S.M."/>
            <person name="Avila-Pacheco J."/>
            <person name="Jiang X."/>
            <person name="Kearney S.M."/>
            <person name="Perrotta A.R."/>
            <person name="Berdy B."/>
            <person name="Zhao S."/>
            <person name="Lieberman T.D."/>
            <person name="Swanson P.K."/>
            <person name="Smith M."/>
            <person name="Roesemann S."/>
            <person name="Alexander J.E."/>
            <person name="Rich S.A."/>
            <person name="Livny J."/>
            <person name="Vlamakis H."/>
            <person name="Clish C."/>
            <person name="Bullock K."/>
            <person name="Deik A."/>
            <person name="Scott J."/>
            <person name="Pierce K.A."/>
            <person name="Xavier R.J."/>
            <person name="Alm E.J."/>
        </authorList>
    </citation>
    <scope>NUCLEOTIDE SEQUENCE [LARGE SCALE GENOMIC DNA]</scope>
    <source>
        <strain evidence="3 4">BIOML-A25</strain>
    </source>
</reference>
<proteinExistence type="predicted"/>
<evidence type="ECO:0000259" key="1">
    <source>
        <dbReference type="Pfam" id="PF03050"/>
    </source>
</evidence>
<dbReference type="InterPro" id="IPR039552">
    <property type="entry name" value="IS66_C"/>
</dbReference>
<dbReference type="RefSeq" id="WP_149937589.1">
    <property type="nucleotide sequence ID" value="NZ_VVZV01000146.1"/>
</dbReference>